<dbReference type="SUPFAM" id="SSF55753">
    <property type="entry name" value="Actin depolymerizing proteins"/>
    <property type="match status" value="5"/>
</dbReference>
<name>A0A3Q0IVC4_DIACI</name>
<dbReference type="PANTHER" id="PTHR11977">
    <property type="entry name" value="VILLIN"/>
    <property type="match status" value="1"/>
</dbReference>
<keyword evidence="2" id="KW-0117">Actin capping</keyword>
<dbReference type="GO" id="GO:0005546">
    <property type="term" value="F:phosphatidylinositol-4,5-bisphosphate binding"/>
    <property type="evidence" value="ECO:0007669"/>
    <property type="project" value="TreeGrafter"/>
</dbReference>
<dbReference type="Pfam" id="PF00626">
    <property type="entry name" value="Gelsolin"/>
    <property type="match status" value="5"/>
</dbReference>
<feature type="domain" description="HP" evidence="5">
    <location>
        <begin position="597"/>
        <end position="663"/>
    </location>
</feature>
<evidence type="ECO:0000259" key="5">
    <source>
        <dbReference type="PROSITE" id="PS51089"/>
    </source>
</evidence>
<proteinExistence type="inferred from homology"/>
<dbReference type="GO" id="GO:0051015">
    <property type="term" value="F:actin filament binding"/>
    <property type="evidence" value="ECO:0007669"/>
    <property type="project" value="InterPro"/>
</dbReference>
<dbReference type="CDD" id="cd11292">
    <property type="entry name" value="gelsolin_S3_like"/>
    <property type="match status" value="1"/>
</dbReference>
<dbReference type="GO" id="GO:0051014">
    <property type="term" value="P:actin filament severing"/>
    <property type="evidence" value="ECO:0007669"/>
    <property type="project" value="TreeGrafter"/>
</dbReference>
<dbReference type="SMART" id="SM00153">
    <property type="entry name" value="VHP"/>
    <property type="match status" value="1"/>
</dbReference>
<dbReference type="InterPro" id="IPR007123">
    <property type="entry name" value="Gelsolin-like_dom"/>
</dbReference>
<keyword evidence="4" id="KW-0009">Actin-binding</keyword>
<dbReference type="Proteomes" id="UP000079169">
    <property type="component" value="Unplaced"/>
</dbReference>
<dbReference type="PRINTS" id="PR00597">
    <property type="entry name" value="GELSOLIN"/>
</dbReference>
<dbReference type="InterPro" id="IPR003128">
    <property type="entry name" value="Villin_headpiece"/>
</dbReference>
<dbReference type="Pfam" id="PF02209">
    <property type="entry name" value="VHP"/>
    <property type="match status" value="1"/>
</dbReference>
<dbReference type="PROSITE" id="PS51089">
    <property type="entry name" value="HP"/>
    <property type="match status" value="1"/>
</dbReference>
<dbReference type="FunFam" id="3.40.20.10:FF:000005">
    <property type="entry name" value="Gelsolin"/>
    <property type="match status" value="1"/>
</dbReference>
<dbReference type="Gene3D" id="3.40.20.10">
    <property type="entry name" value="Severin"/>
    <property type="match status" value="5"/>
</dbReference>
<evidence type="ECO:0000256" key="1">
    <source>
        <dbReference type="ARBA" id="ARBA00008418"/>
    </source>
</evidence>
<evidence type="ECO:0000256" key="4">
    <source>
        <dbReference type="ARBA" id="ARBA00023203"/>
    </source>
</evidence>
<dbReference type="InterPro" id="IPR007122">
    <property type="entry name" value="Villin/Gelsolin"/>
</dbReference>
<evidence type="ECO:0000256" key="3">
    <source>
        <dbReference type="ARBA" id="ARBA00022737"/>
    </source>
</evidence>
<dbReference type="GeneID" id="103508089"/>
<dbReference type="FunFam" id="3.40.20.10:FF:000001">
    <property type="entry name" value="Gelsolin"/>
    <property type="match status" value="1"/>
</dbReference>
<comment type="similarity">
    <text evidence="1">Belongs to the villin/gelsolin family.</text>
</comment>
<evidence type="ECO:0000256" key="2">
    <source>
        <dbReference type="ARBA" id="ARBA00022467"/>
    </source>
</evidence>
<dbReference type="CDD" id="cd11293">
    <property type="entry name" value="gelsolin_S4_like"/>
    <property type="match status" value="1"/>
</dbReference>
<dbReference type="CDD" id="cd11288">
    <property type="entry name" value="gelsolin_S5_like"/>
    <property type="match status" value="1"/>
</dbReference>
<dbReference type="InterPro" id="IPR036886">
    <property type="entry name" value="Villin_headpiece_dom_sf"/>
</dbReference>
<dbReference type="CDD" id="cd11291">
    <property type="entry name" value="gelsolin_S6_like"/>
    <property type="match status" value="1"/>
</dbReference>
<gene>
    <name evidence="7" type="primary">LOC103508089</name>
</gene>
<dbReference type="PANTHER" id="PTHR11977:SF57">
    <property type="entry name" value="VILLIN-LIKE PROTEIN QUAIL"/>
    <property type="match status" value="1"/>
</dbReference>
<dbReference type="PaxDb" id="121845-A0A3Q0IVC4"/>
<dbReference type="GO" id="GO:0008154">
    <property type="term" value="P:actin polymerization or depolymerization"/>
    <property type="evidence" value="ECO:0007669"/>
    <property type="project" value="TreeGrafter"/>
</dbReference>
<evidence type="ECO:0000313" key="6">
    <source>
        <dbReference type="Proteomes" id="UP000079169"/>
    </source>
</evidence>
<dbReference type="STRING" id="121845.A0A3Q0IVC4"/>
<dbReference type="Gene3D" id="1.10.950.10">
    <property type="entry name" value="Villin headpiece domain"/>
    <property type="match status" value="1"/>
</dbReference>
<keyword evidence="6" id="KW-1185">Reference proteome</keyword>
<reference evidence="7" key="1">
    <citation type="submission" date="2025-08" db="UniProtKB">
        <authorList>
            <consortium name="RefSeq"/>
        </authorList>
    </citation>
    <scope>IDENTIFICATION</scope>
</reference>
<dbReference type="KEGG" id="dci:103508089"/>
<organism evidence="6 7">
    <name type="scientific">Diaphorina citri</name>
    <name type="common">Asian citrus psyllid</name>
    <dbReference type="NCBI Taxonomy" id="121845"/>
    <lineage>
        <taxon>Eukaryota</taxon>
        <taxon>Metazoa</taxon>
        <taxon>Ecdysozoa</taxon>
        <taxon>Arthropoda</taxon>
        <taxon>Hexapoda</taxon>
        <taxon>Insecta</taxon>
        <taxon>Pterygota</taxon>
        <taxon>Neoptera</taxon>
        <taxon>Paraneoptera</taxon>
        <taxon>Hemiptera</taxon>
        <taxon>Sternorrhyncha</taxon>
        <taxon>Psylloidea</taxon>
        <taxon>Psyllidae</taxon>
        <taxon>Diaphorininae</taxon>
        <taxon>Diaphorina</taxon>
    </lineage>
</organism>
<keyword evidence="3" id="KW-0677">Repeat</keyword>
<dbReference type="GO" id="GO:0015629">
    <property type="term" value="C:actin cytoskeleton"/>
    <property type="evidence" value="ECO:0007669"/>
    <property type="project" value="TreeGrafter"/>
</dbReference>
<accession>A0A3Q0IVC4</accession>
<dbReference type="GO" id="GO:0005737">
    <property type="term" value="C:cytoplasm"/>
    <property type="evidence" value="ECO:0007669"/>
    <property type="project" value="TreeGrafter"/>
</dbReference>
<dbReference type="RefSeq" id="XP_026678603.1">
    <property type="nucleotide sequence ID" value="XM_026822802.1"/>
</dbReference>
<sequence>MPAIDWKYFNSGDVFILDTDDEVIFIWIGRAANYMEKLQATKVAQQLKTENNALALIFVEDGKELNLPEAEKTLLGVYLDLRASVGVKGNIGESDEVVEHTHYNHLKLYQCSDEDGTYKVTEVKTGPLYQSDLNSKDSFIIDQNGRAIWVWVGKGASKKERIEAIRNAHGFVRKKKYDSGIPVTRVVEHGEPVEFKCMFHTWRDPDEITKSYNQYSIGKIAHLTPSKLDMASLHSCPQLAANTRLVDNGAGSKTVWRINNVELEPVDKTMYGVFFSGDCYLIHYQYAAGDILYYWLGSHRSIKEQTALTIQTIMKDNNDLNGNGVQVRIVQGKESPHFLSMFGGMAIMFKGDHQYKLPNTFLLQVTGNNEFNTKAVQVNMRGSCLNSNDVFILKKEKAYFIWCGKGSTGDEREMAKLIAKRISKDDYNVIFEGQEKDEFWKTIGGKQDYASNKKLATLHDPMPARLFQISNATGRFRVEEIMNFSQQDLIPEDVMLLDARDTIFLWLGDKANRDEVKQSTNLAIEYLKTDPSNRDLDTPIMVIKQGYEPTTFTGFFGPWDTDLWKEHQTYEELRKQIELENPTLQVEVKLSNGVEDFATCPKHTYESLLAKDIDKLPAGVDPTHKEVYLNEQEFKKIFQMSYESFTTLPKWRRDNIKKSVGLF</sequence>
<dbReference type="SUPFAM" id="SSF47050">
    <property type="entry name" value="VHP, Villin headpiece domain"/>
    <property type="match status" value="1"/>
</dbReference>
<dbReference type="SMART" id="SM00262">
    <property type="entry name" value="GEL"/>
    <property type="match status" value="4"/>
</dbReference>
<dbReference type="InterPro" id="IPR029006">
    <property type="entry name" value="ADF-H/Gelsolin-like_dom_sf"/>
</dbReference>
<dbReference type="AlphaFoldDB" id="A0A3Q0IVC4"/>
<protein>
    <submittedName>
        <fullName evidence="7">Villin-1</fullName>
    </submittedName>
</protein>
<dbReference type="GO" id="GO:0051016">
    <property type="term" value="P:barbed-end actin filament capping"/>
    <property type="evidence" value="ECO:0007669"/>
    <property type="project" value="TreeGrafter"/>
</dbReference>
<evidence type="ECO:0000313" key="7">
    <source>
        <dbReference type="RefSeq" id="XP_026678603.1"/>
    </source>
</evidence>